<accession>A0A7H9EKQ0</accession>
<proteinExistence type="predicted"/>
<dbReference type="AlphaFoldDB" id="A0A7H9EKQ0"/>
<sequence>MGETGYIYFEIKEMEFIKNTYPKLFRYLKQFISNENDEEIELELTEEQLQEIHMKMFDIISEDAGAHKDGNPSMNAIKLEKIWIG</sequence>
<dbReference type="RefSeq" id="WP_180848427.1">
    <property type="nucleotide sequence ID" value="NZ_CP047418.1"/>
</dbReference>
<name>A0A7H9EKQ0_9LACO</name>
<gene>
    <name evidence="1" type="ORF">GTO87_05655</name>
</gene>
<evidence type="ECO:0000313" key="1">
    <source>
        <dbReference type="EMBL" id="QLL78131.1"/>
    </source>
</evidence>
<protein>
    <submittedName>
        <fullName evidence="1">Uncharacterized protein</fullName>
    </submittedName>
</protein>
<dbReference type="KEGG" id="lsw:GTO87_05655"/>
<dbReference type="EMBL" id="CP047418">
    <property type="protein sequence ID" value="QLL78131.1"/>
    <property type="molecule type" value="Genomic_DNA"/>
</dbReference>
<organism evidence="1 2">
    <name type="scientific">Ligilactobacillus saerimneri</name>
    <dbReference type="NCBI Taxonomy" id="228229"/>
    <lineage>
        <taxon>Bacteria</taxon>
        <taxon>Bacillati</taxon>
        <taxon>Bacillota</taxon>
        <taxon>Bacilli</taxon>
        <taxon>Lactobacillales</taxon>
        <taxon>Lactobacillaceae</taxon>
        <taxon>Ligilactobacillus</taxon>
    </lineage>
</organism>
<evidence type="ECO:0000313" key="2">
    <source>
        <dbReference type="Proteomes" id="UP000510886"/>
    </source>
</evidence>
<dbReference type="Proteomes" id="UP000510886">
    <property type="component" value="Chromosome"/>
</dbReference>
<reference evidence="1 2" key="1">
    <citation type="submission" date="2020-01" db="EMBL/GenBank/DDBJ databases">
        <title>Complete and circular genome sequences of six lactobacillus isolates from horses.</title>
        <authorList>
            <person name="Hassan H.M."/>
        </authorList>
    </citation>
    <scope>NUCLEOTIDE SEQUENCE [LARGE SCALE GENOMIC DNA]</scope>
    <source>
        <strain evidence="1 2">1A</strain>
    </source>
</reference>